<keyword evidence="1" id="KW-1133">Transmembrane helix</keyword>
<evidence type="ECO:0000256" key="1">
    <source>
        <dbReference type="SAM" id="Phobius"/>
    </source>
</evidence>
<accession>A0AAE3KWS4</accession>
<keyword evidence="4" id="KW-1185">Reference proteome</keyword>
<organism evidence="3 4">
    <name type="scientific">Methanolobus chelungpuianus</name>
    <dbReference type="NCBI Taxonomy" id="502115"/>
    <lineage>
        <taxon>Archaea</taxon>
        <taxon>Methanobacteriati</taxon>
        <taxon>Methanobacteriota</taxon>
        <taxon>Stenosarchaea group</taxon>
        <taxon>Methanomicrobia</taxon>
        <taxon>Methanosarcinales</taxon>
        <taxon>Methanosarcinaceae</taxon>
        <taxon>Methanolobus</taxon>
    </lineage>
</organism>
<dbReference type="InterPro" id="IPR017474">
    <property type="entry name" value="PEF_CTERM_C"/>
</dbReference>
<dbReference type="Proteomes" id="UP001206983">
    <property type="component" value="Unassembled WGS sequence"/>
</dbReference>
<dbReference type="AlphaFoldDB" id="A0AAE3KWS4"/>
<evidence type="ECO:0000313" key="4">
    <source>
        <dbReference type="Proteomes" id="UP001206983"/>
    </source>
</evidence>
<gene>
    <name evidence="3" type="ORF">PV02_05550</name>
</gene>
<keyword evidence="1" id="KW-0812">Transmembrane</keyword>
<dbReference type="EMBL" id="JTEO01000004">
    <property type="protein sequence ID" value="MCQ6962600.1"/>
    <property type="molecule type" value="Genomic_DNA"/>
</dbReference>
<feature type="domain" description="PEF-CTERM protein sorting" evidence="2">
    <location>
        <begin position="173"/>
        <end position="197"/>
    </location>
</feature>
<dbReference type="RefSeq" id="WP_256622399.1">
    <property type="nucleotide sequence ID" value="NZ_JTEO01000004.1"/>
</dbReference>
<proteinExistence type="predicted"/>
<dbReference type="NCBIfam" id="TIGR03024">
    <property type="entry name" value="arch_PEF_CTERM"/>
    <property type="match status" value="1"/>
</dbReference>
<evidence type="ECO:0000259" key="2">
    <source>
        <dbReference type="Pfam" id="PF26596"/>
    </source>
</evidence>
<feature type="transmembrane region" description="Helical" evidence="1">
    <location>
        <begin position="176"/>
        <end position="193"/>
    </location>
</feature>
<sequence>MKNMKLALIMAVFLLMIVGTASAAVTEFHLTEEDANEYYDGDIDIKITVDDVSKTIELEVMEPNTEKVSMKTVLLNIPADQIASVSDDNPKVDWVVEDDKGQGNAGFGAMLTAVDRESGDQGTVQYIKIQMSQEWDGVLPKNVNDYSVVLHVTRLPGNPESVWLGLNGEVQEIPEFPTLALPIAAILGLAFMFQRRKE</sequence>
<protein>
    <recommendedName>
        <fullName evidence="2">PEF-CTERM protein sorting domain-containing protein</fullName>
    </recommendedName>
</protein>
<reference evidence="3 4" key="1">
    <citation type="journal article" date="2011" name="Appl. Environ. Microbiol.">
        <title>Methanogenic archaea isolated from Taiwan's Chelungpu fault.</title>
        <authorList>
            <person name="Wu S.Y."/>
            <person name="Lai M.C."/>
        </authorList>
    </citation>
    <scope>NUCLEOTIDE SEQUENCE [LARGE SCALE GENOMIC DNA]</scope>
    <source>
        <strain evidence="3 4">St545Mb</strain>
    </source>
</reference>
<dbReference type="Pfam" id="PF26596">
    <property type="entry name" value="PEF-CTERM_ARCH"/>
    <property type="match status" value="1"/>
</dbReference>
<comment type="caution">
    <text evidence="3">The sequence shown here is derived from an EMBL/GenBank/DDBJ whole genome shotgun (WGS) entry which is preliminary data.</text>
</comment>
<evidence type="ECO:0000313" key="3">
    <source>
        <dbReference type="EMBL" id="MCQ6962600.1"/>
    </source>
</evidence>
<keyword evidence="1" id="KW-0472">Membrane</keyword>
<name>A0AAE3KWS4_9EURY</name>